<name>A0AAP8QBQ3_BRELA</name>
<organism evidence="2 3">
    <name type="scientific">Brevibacillus laterosporus</name>
    <name type="common">Bacillus laterosporus</name>
    <dbReference type="NCBI Taxonomy" id="1465"/>
    <lineage>
        <taxon>Bacteria</taxon>
        <taxon>Bacillati</taxon>
        <taxon>Bacillota</taxon>
        <taxon>Bacilli</taxon>
        <taxon>Bacillales</taxon>
        <taxon>Paenibacillaceae</taxon>
        <taxon>Brevibacillus</taxon>
    </lineage>
</organism>
<sequence length="64" mass="7624">MNSKTLKFILTIFSVYGTMQVTKEMNIANNWFIIEFVRFLIVFLVVFVVSILLNKIYKDKDKEE</sequence>
<evidence type="ECO:0000256" key="1">
    <source>
        <dbReference type="SAM" id="Phobius"/>
    </source>
</evidence>
<reference evidence="2 3" key="1">
    <citation type="submission" date="2018-02" db="EMBL/GenBank/DDBJ databases">
        <title>Comparative analysis of genomes of three Brevibacillus laterosporus strains producers of potent antimicrobials isolated from silage.</title>
        <authorList>
            <person name="Kojic M."/>
            <person name="Miljkovic M."/>
            <person name="Studholme D."/>
            <person name="Filipic B."/>
        </authorList>
    </citation>
    <scope>NUCLEOTIDE SEQUENCE [LARGE SCALE GENOMIC DNA]</scope>
    <source>
        <strain evidence="2 3">BGSP11</strain>
    </source>
</reference>
<evidence type="ECO:0000313" key="2">
    <source>
        <dbReference type="EMBL" id="PPA93202.1"/>
    </source>
</evidence>
<comment type="caution">
    <text evidence="2">The sequence shown here is derived from an EMBL/GenBank/DDBJ whole genome shotgun (WGS) entry which is preliminary data.</text>
</comment>
<protein>
    <submittedName>
        <fullName evidence="2">Uncharacterized protein</fullName>
    </submittedName>
</protein>
<evidence type="ECO:0000313" key="3">
    <source>
        <dbReference type="Proteomes" id="UP000239759"/>
    </source>
</evidence>
<dbReference type="Proteomes" id="UP000239759">
    <property type="component" value="Unassembled WGS sequence"/>
</dbReference>
<dbReference type="EMBL" id="PRKQ01000029">
    <property type="protein sequence ID" value="PPA93202.1"/>
    <property type="molecule type" value="Genomic_DNA"/>
</dbReference>
<proteinExistence type="predicted"/>
<gene>
    <name evidence="2" type="ORF">C4A77_19855</name>
</gene>
<dbReference type="AlphaFoldDB" id="A0AAP8QBQ3"/>
<accession>A0AAP8QBQ3</accession>
<keyword evidence="1" id="KW-1133">Transmembrane helix</keyword>
<feature type="transmembrane region" description="Helical" evidence="1">
    <location>
        <begin position="31"/>
        <end position="53"/>
    </location>
</feature>
<keyword evidence="1" id="KW-0812">Transmembrane</keyword>
<keyword evidence="1" id="KW-0472">Membrane</keyword>